<dbReference type="PANTHER" id="PTHR12992">
    <property type="entry name" value="NUDIX HYDROLASE"/>
    <property type="match status" value="1"/>
</dbReference>
<reference evidence="9" key="1">
    <citation type="submission" date="2023-07" db="EMBL/GenBank/DDBJ databases">
        <title>Sequencing the genomes of 1000 actinobacteria strains.</title>
        <authorList>
            <person name="Klenk H.-P."/>
        </authorList>
    </citation>
    <scope>NUCLEOTIDE SEQUENCE</scope>
    <source>
        <strain evidence="9">DSM 107476</strain>
    </source>
</reference>
<evidence type="ECO:0000256" key="7">
    <source>
        <dbReference type="ARBA" id="ARBA00023211"/>
    </source>
</evidence>
<dbReference type="PROSITE" id="PS01293">
    <property type="entry name" value="NUDIX_COA"/>
    <property type="match status" value="1"/>
</dbReference>
<comment type="similarity">
    <text evidence="3">Belongs to the Nudix hydrolase family. PCD1 subfamily.</text>
</comment>
<gene>
    <name evidence="9" type="ORF">J2S39_002488</name>
</gene>
<evidence type="ECO:0000259" key="8">
    <source>
        <dbReference type="PROSITE" id="PS51462"/>
    </source>
</evidence>
<organism evidence="9 10">
    <name type="scientific">Corynebacterium guangdongense</name>
    <dbReference type="NCBI Taxonomy" id="1783348"/>
    <lineage>
        <taxon>Bacteria</taxon>
        <taxon>Bacillati</taxon>
        <taxon>Actinomycetota</taxon>
        <taxon>Actinomycetes</taxon>
        <taxon>Mycobacteriales</taxon>
        <taxon>Corynebacteriaceae</taxon>
        <taxon>Corynebacterium</taxon>
    </lineage>
</organism>
<evidence type="ECO:0000256" key="5">
    <source>
        <dbReference type="ARBA" id="ARBA00022801"/>
    </source>
</evidence>
<evidence type="ECO:0000256" key="3">
    <source>
        <dbReference type="ARBA" id="ARBA00006506"/>
    </source>
</evidence>
<evidence type="ECO:0000313" key="9">
    <source>
        <dbReference type="EMBL" id="MDR7330812.1"/>
    </source>
</evidence>
<dbReference type="PROSITE" id="PS51462">
    <property type="entry name" value="NUDIX"/>
    <property type="match status" value="1"/>
</dbReference>
<dbReference type="CDD" id="cd03426">
    <property type="entry name" value="NUDIX_CoAse_Nudt7"/>
    <property type="match status" value="1"/>
</dbReference>
<dbReference type="PANTHER" id="PTHR12992:SF11">
    <property type="entry name" value="MITOCHONDRIAL COENZYME A DIPHOSPHATASE NUDT8"/>
    <property type="match status" value="1"/>
</dbReference>
<dbReference type="Proteomes" id="UP001180840">
    <property type="component" value="Unassembled WGS sequence"/>
</dbReference>
<keyword evidence="6" id="KW-0460">Magnesium</keyword>
<dbReference type="SUPFAM" id="SSF55811">
    <property type="entry name" value="Nudix"/>
    <property type="match status" value="1"/>
</dbReference>
<dbReference type="Pfam" id="PF00293">
    <property type="entry name" value="NUDIX"/>
    <property type="match status" value="1"/>
</dbReference>
<keyword evidence="4" id="KW-0479">Metal-binding</keyword>
<sequence length="244" mass="27402">MIPDRPDRPGVNVDLHPAAAPVWLRPMFDDITVEVPLVKPEQEEVPPPEVRHSAVLMAVAGDPDAQARPRDARILLTHRSPDMRSHAGQLAFPGGRVDPTDVNAVDAALREAWEETGLQREHVTPVAQLPQIHVRSSARPVHPVVAWWHTPRELYPASEEETDDVFTVTIDHLTDPANRLTVGWGDWRGPAFYVQDYLLWGFTAGLVAGALTHAGWDLPWHSERVYDLRATLDKCRNNEATFRR</sequence>
<dbReference type="Gene3D" id="3.90.79.10">
    <property type="entry name" value="Nucleoside Triphosphate Pyrophosphohydrolase"/>
    <property type="match status" value="1"/>
</dbReference>
<dbReference type="RefSeq" id="WP_290196871.1">
    <property type="nucleotide sequence ID" value="NZ_CP047654.1"/>
</dbReference>
<dbReference type="InterPro" id="IPR000086">
    <property type="entry name" value="NUDIX_hydrolase_dom"/>
</dbReference>
<dbReference type="InterPro" id="IPR015797">
    <property type="entry name" value="NUDIX_hydrolase-like_dom_sf"/>
</dbReference>
<dbReference type="InterPro" id="IPR000059">
    <property type="entry name" value="NUDIX_hydrolase_NudL_CS"/>
</dbReference>
<evidence type="ECO:0000256" key="2">
    <source>
        <dbReference type="ARBA" id="ARBA00001946"/>
    </source>
</evidence>
<keyword evidence="10" id="KW-1185">Reference proteome</keyword>
<name>A0ABU2A0V3_9CORY</name>
<comment type="caution">
    <text evidence="9">The sequence shown here is derived from an EMBL/GenBank/DDBJ whole genome shotgun (WGS) entry which is preliminary data.</text>
</comment>
<protein>
    <submittedName>
        <fullName evidence="9">8-oxo-dGTP pyrophosphatase MutT (NUDIX family)</fullName>
    </submittedName>
</protein>
<comment type="cofactor">
    <cofactor evidence="2">
        <name>Mg(2+)</name>
        <dbReference type="ChEBI" id="CHEBI:18420"/>
    </cofactor>
</comment>
<evidence type="ECO:0000313" key="10">
    <source>
        <dbReference type="Proteomes" id="UP001180840"/>
    </source>
</evidence>
<evidence type="ECO:0000256" key="1">
    <source>
        <dbReference type="ARBA" id="ARBA00001936"/>
    </source>
</evidence>
<keyword evidence="5" id="KW-0378">Hydrolase</keyword>
<comment type="cofactor">
    <cofactor evidence="1">
        <name>Mn(2+)</name>
        <dbReference type="ChEBI" id="CHEBI:29035"/>
    </cofactor>
</comment>
<evidence type="ECO:0000256" key="6">
    <source>
        <dbReference type="ARBA" id="ARBA00022842"/>
    </source>
</evidence>
<feature type="domain" description="Nudix hydrolase" evidence="8">
    <location>
        <begin position="50"/>
        <end position="194"/>
    </location>
</feature>
<dbReference type="EMBL" id="JAVDXZ010000001">
    <property type="protein sequence ID" value="MDR7330812.1"/>
    <property type="molecule type" value="Genomic_DNA"/>
</dbReference>
<dbReference type="InterPro" id="IPR045121">
    <property type="entry name" value="CoAse"/>
</dbReference>
<proteinExistence type="inferred from homology"/>
<accession>A0ABU2A0V3</accession>
<evidence type="ECO:0000256" key="4">
    <source>
        <dbReference type="ARBA" id="ARBA00022723"/>
    </source>
</evidence>
<keyword evidence="7" id="KW-0464">Manganese</keyword>